<dbReference type="GeneID" id="35294302"/>
<protein>
    <submittedName>
        <fullName evidence="2">Uncharacterized protein</fullName>
    </submittedName>
</protein>
<gene>
    <name evidence="2" type="ORF">MCCS_01460</name>
</gene>
<keyword evidence="1" id="KW-1133">Transmembrane helix</keyword>
<keyword evidence="1" id="KW-0812">Transmembrane</keyword>
<name>A0A1W7A866_9STAP</name>
<dbReference type="KEGG" id="mcak:MCCS_01460"/>
<dbReference type="RefSeq" id="WP_086041535.1">
    <property type="nucleotide sequence ID" value="NZ_CBCRZA010000011.1"/>
</dbReference>
<dbReference type="STRING" id="1855823.MCCS_01460"/>
<dbReference type="AlphaFoldDB" id="A0A1W7A866"/>
<accession>A0A1W7A866</accession>
<keyword evidence="3" id="KW-1185">Reference proteome</keyword>
<evidence type="ECO:0000313" key="3">
    <source>
        <dbReference type="Proteomes" id="UP000194154"/>
    </source>
</evidence>
<proteinExistence type="predicted"/>
<evidence type="ECO:0000313" key="2">
    <source>
        <dbReference type="EMBL" id="ARQ05817.1"/>
    </source>
</evidence>
<organism evidence="2 3">
    <name type="scientific">Macrococcoides canis</name>
    <dbReference type="NCBI Taxonomy" id="1855823"/>
    <lineage>
        <taxon>Bacteria</taxon>
        <taxon>Bacillati</taxon>
        <taxon>Bacillota</taxon>
        <taxon>Bacilli</taxon>
        <taxon>Bacillales</taxon>
        <taxon>Staphylococcaceae</taxon>
        <taxon>Macrococcoides</taxon>
    </lineage>
</organism>
<dbReference type="OrthoDB" id="9890848at2"/>
<dbReference type="EMBL" id="CP021059">
    <property type="protein sequence ID" value="ARQ05817.1"/>
    <property type="molecule type" value="Genomic_DNA"/>
</dbReference>
<keyword evidence="1" id="KW-0472">Membrane</keyword>
<evidence type="ECO:0000256" key="1">
    <source>
        <dbReference type="SAM" id="Phobius"/>
    </source>
</evidence>
<reference evidence="2 3" key="1">
    <citation type="journal article" date="2017" name="Int. J. Syst. Evol. Microbiol.">
        <title>Macrococcus canis sp. nov., a skin bacterium associated with infections in dogs.</title>
        <authorList>
            <person name="Gobeli Brawand S."/>
            <person name="Cotting K."/>
            <person name="Gomez-Sanz E."/>
            <person name="Collaud A."/>
            <person name="Thomann A."/>
            <person name="Brodard I."/>
            <person name="Rodriguez-Campos S."/>
            <person name="Strauss C."/>
            <person name="Perreten V."/>
        </authorList>
    </citation>
    <scope>NUCLEOTIDE SEQUENCE [LARGE SCALE GENOMIC DNA]</scope>
    <source>
        <strain evidence="2 3">KM45013</strain>
    </source>
</reference>
<feature type="transmembrane region" description="Helical" evidence="1">
    <location>
        <begin position="7"/>
        <end position="26"/>
    </location>
</feature>
<dbReference type="Proteomes" id="UP000194154">
    <property type="component" value="Chromosome"/>
</dbReference>
<sequence length="175" mass="19950">MNSTKKLISFIALLVITAAIIILWQWNYQYPELSKEDIKQIEGKHYKDTDELTRQIAQLDNQQIAASITTSIVAGEKELPLVILSSFSGERSDASYKSFIYLIPDDKGYKADVRKNGIRFSPDMKPVLDEFKFNNYIIKSYLGQKSDNLIGEGQLVMDDGKDLEFVVYPEKVISK</sequence>